<dbReference type="Pfam" id="PF13289">
    <property type="entry name" value="SIR2_2"/>
    <property type="match status" value="1"/>
</dbReference>
<evidence type="ECO:0000313" key="2">
    <source>
        <dbReference type="Proteomes" id="UP001286174"/>
    </source>
</evidence>
<dbReference type="Proteomes" id="UP001286174">
    <property type="component" value="Unassembled WGS sequence"/>
</dbReference>
<keyword evidence="2" id="KW-1185">Reference proteome</keyword>
<organism evidence="1 2">
    <name type="scientific">Grylomicrobium aquisgranensis</name>
    <dbReference type="NCBI Taxonomy" id="2926318"/>
    <lineage>
        <taxon>Bacteria</taxon>
        <taxon>Bacillati</taxon>
        <taxon>Bacillota</taxon>
        <taxon>Erysipelotrichia</taxon>
        <taxon>Erysipelotrichales</taxon>
        <taxon>Erysipelotrichaceae</taxon>
        <taxon>Grylomicrobium</taxon>
    </lineage>
</organism>
<sequence>MNYDTKYILAKFNKSKPGATDTGDIEKKLSEYICDPKNNEESLNAFSELRLKLSSYFNLDAISLVTGNGTSIYAGSRDTRGFSLAAYTGKEKYKSIKSETDHISDKDIETALNKLIILYEQKKIIEDSVSLSSYQALINEVKSALIDSFVSLDYSNLSSHEILLRKLRAFGCLNKVNIFTANYDLAFEYAFDNLGIEYNDGFTGFVSRKFAPKTLEKKGLPILNKFHGSVNWISDNDEILEEQPKFSYVDTVLGVEKTIRELKININKDNEKVLIYPTANKLYQTYSAPYSELMRFMLDRFESGKNLIIVIGYKYGDDHINEILSKALANPDNVFYFYDFDNDEKASFINNMKKLAEITPNVNVLSGKILADFTNFAKFEVPATAEKTDEEKIVELLHKVMG</sequence>
<dbReference type="EMBL" id="JALBUR010000020">
    <property type="protein sequence ID" value="MDX8420042.1"/>
    <property type="molecule type" value="Genomic_DNA"/>
</dbReference>
<proteinExistence type="predicted"/>
<name>A0AB35U2M8_9FIRM</name>
<comment type="caution">
    <text evidence="1">The sequence shown here is derived from an EMBL/GenBank/DDBJ whole genome shotgun (WGS) entry which is preliminary data.</text>
</comment>
<gene>
    <name evidence="1" type="ORF">MOZ60_08025</name>
</gene>
<evidence type="ECO:0000313" key="1">
    <source>
        <dbReference type="EMBL" id="MDX8420042.1"/>
    </source>
</evidence>
<reference evidence="1 2" key="1">
    <citation type="submission" date="2022-03" db="EMBL/GenBank/DDBJ databases">
        <title>Novel taxa within the pig intestine.</title>
        <authorList>
            <person name="Wylensek D."/>
            <person name="Bishof K."/>
            <person name="Afrizal A."/>
            <person name="Clavel T."/>
        </authorList>
    </citation>
    <scope>NUCLEOTIDE SEQUENCE [LARGE SCALE GENOMIC DNA]</scope>
    <source>
        <strain evidence="1 2">CLA-KB-P133</strain>
    </source>
</reference>
<dbReference type="AlphaFoldDB" id="A0AB35U2M8"/>
<protein>
    <submittedName>
        <fullName evidence="1">SIR2 family protein</fullName>
    </submittedName>
</protein>
<dbReference type="RefSeq" id="WP_370596283.1">
    <property type="nucleotide sequence ID" value="NZ_JALBUR010000020.1"/>
</dbReference>
<accession>A0AB35U2M8</accession>